<keyword evidence="12 17" id="KW-0573">Peptidoglycan synthesis</keyword>
<proteinExistence type="inferred from homology"/>
<dbReference type="GO" id="GO:0071555">
    <property type="term" value="P:cell wall organization"/>
    <property type="evidence" value="ECO:0007669"/>
    <property type="project" value="UniProtKB-KW"/>
</dbReference>
<dbReference type="GO" id="GO:0008360">
    <property type="term" value="P:regulation of cell shape"/>
    <property type="evidence" value="ECO:0007669"/>
    <property type="project" value="UniProtKB-KW"/>
</dbReference>
<dbReference type="InterPro" id="IPR016166">
    <property type="entry name" value="FAD-bd_PCMH"/>
</dbReference>
<dbReference type="Proteomes" id="UP000481339">
    <property type="component" value="Unassembled WGS sequence"/>
</dbReference>
<keyword evidence="8 17" id="KW-0285">Flavoprotein</keyword>
<evidence type="ECO:0000259" key="18">
    <source>
        <dbReference type="PROSITE" id="PS51387"/>
    </source>
</evidence>
<dbReference type="EC" id="1.3.1.98" evidence="17"/>
<evidence type="ECO:0000256" key="8">
    <source>
        <dbReference type="ARBA" id="ARBA00022630"/>
    </source>
</evidence>
<dbReference type="InterPro" id="IPR003170">
    <property type="entry name" value="MurB"/>
</dbReference>
<evidence type="ECO:0000256" key="1">
    <source>
        <dbReference type="ARBA" id="ARBA00001974"/>
    </source>
</evidence>
<comment type="subcellular location">
    <subcellularLocation>
        <location evidence="3 17">Cytoplasm</location>
    </subcellularLocation>
</comment>
<comment type="caution">
    <text evidence="19">The sequence shown here is derived from an EMBL/GenBank/DDBJ whole genome shotgun (WGS) entry which is preliminary data.</text>
</comment>
<accession>A0A7C8BPZ9</accession>
<dbReference type="GO" id="GO:0009252">
    <property type="term" value="P:peptidoglycan biosynthetic process"/>
    <property type="evidence" value="ECO:0007669"/>
    <property type="project" value="UniProtKB-UniRule"/>
</dbReference>
<keyword evidence="7 17" id="KW-0132">Cell division</keyword>
<feature type="active site" evidence="17">
    <location>
        <position position="353"/>
    </location>
</feature>
<comment type="catalytic activity">
    <reaction evidence="16 17">
        <text>UDP-N-acetyl-alpha-D-muramate + NADP(+) = UDP-N-acetyl-3-O-(1-carboxyvinyl)-alpha-D-glucosamine + NADPH + H(+)</text>
        <dbReference type="Rhea" id="RHEA:12248"/>
        <dbReference type="ChEBI" id="CHEBI:15378"/>
        <dbReference type="ChEBI" id="CHEBI:57783"/>
        <dbReference type="ChEBI" id="CHEBI:58349"/>
        <dbReference type="ChEBI" id="CHEBI:68483"/>
        <dbReference type="ChEBI" id="CHEBI:70757"/>
        <dbReference type="EC" id="1.3.1.98"/>
    </reaction>
</comment>
<dbReference type="HAMAP" id="MF_00037">
    <property type="entry name" value="MurB"/>
    <property type="match status" value="1"/>
</dbReference>
<keyword evidence="15 17" id="KW-0961">Cell wall biogenesis/degradation</keyword>
<keyword evidence="11 17" id="KW-0133">Cell shape</keyword>
<name>A0A7C8BPZ9_9MICO</name>
<dbReference type="EMBL" id="WBKA01000001">
    <property type="protein sequence ID" value="KAB1633825.1"/>
    <property type="molecule type" value="Genomic_DNA"/>
</dbReference>
<keyword evidence="13 17" id="KW-0560">Oxidoreductase</keyword>
<dbReference type="PANTHER" id="PTHR21071">
    <property type="entry name" value="UDP-N-ACETYLENOLPYRUVOYLGLUCOSAMINE REDUCTASE"/>
    <property type="match status" value="1"/>
</dbReference>
<dbReference type="InterPro" id="IPR016169">
    <property type="entry name" value="FAD-bd_PCMH_sub2"/>
</dbReference>
<comment type="similarity">
    <text evidence="5 17">Belongs to the MurB family.</text>
</comment>
<feature type="active site" evidence="17">
    <location>
        <position position="151"/>
    </location>
</feature>
<keyword evidence="6 17" id="KW-0963">Cytoplasm</keyword>
<evidence type="ECO:0000256" key="9">
    <source>
        <dbReference type="ARBA" id="ARBA00022827"/>
    </source>
</evidence>
<evidence type="ECO:0000256" key="3">
    <source>
        <dbReference type="ARBA" id="ARBA00004496"/>
    </source>
</evidence>
<feature type="active site" description="Proton donor" evidence="17">
    <location>
        <position position="229"/>
    </location>
</feature>
<evidence type="ECO:0000313" key="20">
    <source>
        <dbReference type="Proteomes" id="UP000481339"/>
    </source>
</evidence>
<evidence type="ECO:0000256" key="13">
    <source>
        <dbReference type="ARBA" id="ARBA00023002"/>
    </source>
</evidence>
<dbReference type="GO" id="GO:0005829">
    <property type="term" value="C:cytosol"/>
    <property type="evidence" value="ECO:0007669"/>
    <property type="project" value="TreeGrafter"/>
</dbReference>
<dbReference type="UniPathway" id="UPA00219"/>
<keyword evidence="10 17" id="KW-0521">NADP</keyword>
<dbReference type="NCBIfam" id="NF010478">
    <property type="entry name" value="PRK13903.1"/>
    <property type="match status" value="1"/>
</dbReference>
<keyword evidence="14 17" id="KW-0131">Cell cycle</keyword>
<dbReference type="SUPFAM" id="SSF56194">
    <property type="entry name" value="Uridine diphospho-N-Acetylenolpyruvylglucosamine reductase, MurB, C-terminal domain"/>
    <property type="match status" value="1"/>
</dbReference>
<dbReference type="OrthoDB" id="9804753at2"/>
<evidence type="ECO:0000256" key="12">
    <source>
        <dbReference type="ARBA" id="ARBA00022984"/>
    </source>
</evidence>
<dbReference type="AlphaFoldDB" id="A0A7C8BPZ9"/>
<evidence type="ECO:0000256" key="7">
    <source>
        <dbReference type="ARBA" id="ARBA00022618"/>
    </source>
</evidence>
<evidence type="ECO:0000256" key="6">
    <source>
        <dbReference type="ARBA" id="ARBA00022490"/>
    </source>
</evidence>
<dbReference type="Gene3D" id="3.30.465.10">
    <property type="match status" value="1"/>
</dbReference>
<evidence type="ECO:0000256" key="2">
    <source>
        <dbReference type="ARBA" id="ARBA00003921"/>
    </source>
</evidence>
<evidence type="ECO:0000256" key="10">
    <source>
        <dbReference type="ARBA" id="ARBA00022857"/>
    </source>
</evidence>
<dbReference type="InterPro" id="IPR016167">
    <property type="entry name" value="FAD-bd_PCMH_sub1"/>
</dbReference>
<evidence type="ECO:0000313" key="19">
    <source>
        <dbReference type="EMBL" id="KAB1633825.1"/>
    </source>
</evidence>
<dbReference type="GO" id="GO:0008762">
    <property type="term" value="F:UDP-N-acetylmuramate dehydrogenase activity"/>
    <property type="evidence" value="ECO:0007669"/>
    <property type="project" value="UniProtKB-UniRule"/>
</dbReference>
<evidence type="ECO:0000256" key="11">
    <source>
        <dbReference type="ARBA" id="ARBA00022960"/>
    </source>
</evidence>
<dbReference type="Pfam" id="PF02873">
    <property type="entry name" value="MurB_C"/>
    <property type="match status" value="1"/>
</dbReference>
<feature type="domain" description="FAD-binding PCMH-type" evidence="18">
    <location>
        <begin position="3"/>
        <end position="174"/>
    </location>
</feature>
<dbReference type="GO" id="GO:0051301">
    <property type="term" value="P:cell division"/>
    <property type="evidence" value="ECO:0007669"/>
    <property type="project" value="UniProtKB-KW"/>
</dbReference>
<keyword evidence="9 17" id="KW-0274">FAD</keyword>
<comment type="pathway">
    <text evidence="4 17">Cell wall biogenesis; peptidoglycan biosynthesis.</text>
</comment>
<keyword evidence="20" id="KW-1185">Reference proteome</keyword>
<sequence>MGVGGGAERVLDITSPAEALDALAEMDGPQDEHVVLGGGSNLVVADEGYDGAVLRVRNIGHQQVDNGDGTVDVHIAAGEIWDEAVARTVAAGLGGIESLSGIPGRAGASVVQNIGAYGHEVGEALVSIELADADTGTLRTVPAAALGLGYRTSALKREELEGVVIGITVRLHRDGRSAPVAYAQLADALGVPVGTRAPVDRVREAVLALRRAKGMVYDPADPDTHGCGSFFTNPIVHASFAADLPREAPRWPVAAGPEPVPTAIPLERYRGDELQPDGTRRPPRMVKLSAAWLIEHAGVRRGLALPGSHAAISSRHTLAITNRGGATARQVIELATFVQTRVAGEFGIALQPEPLLLGFVEN</sequence>
<evidence type="ECO:0000256" key="16">
    <source>
        <dbReference type="ARBA" id="ARBA00048914"/>
    </source>
</evidence>
<dbReference type="Pfam" id="PF01565">
    <property type="entry name" value="FAD_binding_4"/>
    <property type="match status" value="1"/>
</dbReference>
<dbReference type="PROSITE" id="PS51387">
    <property type="entry name" value="FAD_PCMH"/>
    <property type="match status" value="1"/>
</dbReference>
<dbReference type="NCBIfam" id="TIGR00179">
    <property type="entry name" value="murB"/>
    <property type="match status" value="1"/>
</dbReference>
<dbReference type="SUPFAM" id="SSF56176">
    <property type="entry name" value="FAD-binding/transporter-associated domain-like"/>
    <property type="match status" value="1"/>
</dbReference>
<organism evidence="19 20">
    <name type="scientific">Pseudoclavibacter caeni</name>
    <dbReference type="NCBI Taxonomy" id="908846"/>
    <lineage>
        <taxon>Bacteria</taxon>
        <taxon>Bacillati</taxon>
        <taxon>Actinomycetota</taxon>
        <taxon>Actinomycetes</taxon>
        <taxon>Micrococcales</taxon>
        <taxon>Microbacteriaceae</taxon>
        <taxon>Pseudoclavibacter</taxon>
    </lineage>
</organism>
<dbReference type="InterPro" id="IPR036318">
    <property type="entry name" value="FAD-bd_PCMH-like_sf"/>
</dbReference>
<comment type="cofactor">
    <cofactor evidence="1 17">
        <name>FAD</name>
        <dbReference type="ChEBI" id="CHEBI:57692"/>
    </cofactor>
</comment>
<dbReference type="InterPro" id="IPR011601">
    <property type="entry name" value="MurB_C"/>
</dbReference>
<dbReference type="InterPro" id="IPR036635">
    <property type="entry name" value="MurB_C_sf"/>
</dbReference>
<dbReference type="Gene3D" id="3.30.43.10">
    <property type="entry name" value="Uridine Diphospho-n-acetylenolpyruvylglucosamine Reductase, domain 2"/>
    <property type="match status" value="1"/>
</dbReference>
<comment type="function">
    <text evidence="2 17">Cell wall formation.</text>
</comment>
<evidence type="ECO:0000256" key="17">
    <source>
        <dbReference type="HAMAP-Rule" id="MF_00037"/>
    </source>
</evidence>
<protein>
    <recommendedName>
        <fullName evidence="17">UDP-N-acetylenolpyruvoylglucosamine reductase</fullName>
        <ecNumber evidence="17">1.3.1.98</ecNumber>
    </recommendedName>
    <alternativeName>
        <fullName evidence="17">UDP-N-acetylmuramate dehydrogenase</fullName>
    </alternativeName>
</protein>
<gene>
    <name evidence="17" type="primary">murB</name>
    <name evidence="19" type="ORF">F8O02_00630</name>
</gene>
<dbReference type="InterPro" id="IPR006094">
    <property type="entry name" value="Oxid_FAD_bind_N"/>
</dbReference>
<evidence type="ECO:0000256" key="4">
    <source>
        <dbReference type="ARBA" id="ARBA00004752"/>
    </source>
</evidence>
<dbReference type="GO" id="GO:0071949">
    <property type="term" value="F:FAD binding"/>
    <property type="evidence" value="ECO:0007669"/>
    <property type="project" value="InterPro"/>
</dbReference>
<evidence type="ECO:0000256" key="5">
    <source>
        <dbReference type="ARBA" id="ARBA00010485"/>
    </source>
</evidence>
<dbReference type="Gene3D" id="3.90.78.10">
    <property type="entry name" value="UDP-N-acetylenolpyruvoylglucosamine reductase, C-terminal domain"/>
    <property type="match status" value="1"/>
</dbReference>
<reference evidence="19 20" key="1">
    <citation type="submission" date="2019-09" db="EMBL/GenBank/DDBJ databases">
        <title>Phylogeny of genus Pseudoclavibacter and closely related genus.</title>
        <authorList>
            <person name="Li Y."/>
        </authorList>
    </citation>
    <scope>NUCLEOTIDE SEQUENCE [LARGE SCALE GENOMIC DNA]</scope>
    <source>
        <strain evidence="19 20">JCM 16921</strain>
    </source>
</reference>
<evidence type="ECO:0000256" key="14">
    <source>
        <dbReference type="ARBA" id="ARBA00023306"/>
    </source>
</evidence>
<evidence type="ECO:0000256" key="15">
    <source>
        <dbReference type="ARBA" id="ARBA00023316"/>
    </source>
</evidence>
<dbReference type="PANTHER" id="PTHR21071:SF4">
    <property type="entry name" value="UDP-N-ACETYLENOLPYRUVOYLGLUCOSAMINE REDUCTASE"/>
    <property type="match status" value="1"/>
</dbReference>